<gene>
    <name evidence="2" type="ORF">CLODIP_2_CD04823</name>
</gene>
<dbReference type="AlphaFoldDB" id="A0A8S1CZW7"/>
<keyword evidence="3" id="KW-1185">Reference proteome</keyword>
<protein>
    <recommendedName>
        <fullName evidence="4">Fibronectin type-II domain-containing protein</fullName>
    </recommendedName>
</protein>
<organism evidence="2 3">
    <name type="scientific">Cloeon dipterum</name>
    <dbReference type="NCBI Taxonomy" id="197152"/>
    <lineage>
        <taxon>Eukaryota</taxon>
        <taxon>Metazoa</taxon>
        <taxon>Ecdysozoa</taxon>
        <taxon>Arthropoda</taxon>
        <taxon>Hexapoda</taxon>
        <taxon>Insecta</taxon>
        <taxon>Pterygota</taxon>
        <taxon>Palaeoptera</taxon>
        <taxon>Ephemeroptera</taxon>
        <taxon>Pisciforma</taxon>
        <taxon>Baetidae</taxon>
        <taxon>Cloeon</taxon>
    </lineage>
</organism>
<feature type="signal peptide" evidence="1">
    <location>
        <begin position="1"/>
        <end position="20"/>
    </location>
</feature>
<evidence type="ECO:0000256" key="1">
    <source>
        <dbReference type="SAM" id="SignalP"/>
    </source>
</evidence>
<accession>A0A8S1CZW7</accession>
<reference evidence="2 3" key="1">
    <citation type="submission" date="2020-04" db="EMBL/GenBank/DDBJ databases">
        <authorList>
            <person name="Alioto T."/>
            <person name="Alioto T."/>
            <person name="Gomez Garrido J."/>
        </authorList>
    </citation>
    <scope>NUCLEOTIDE SEQUENCE [LARGE SCALE GENOMIC DNA]</scope>
</reference>
<dbReference type="EMBL" id="CADEPI010000103">
    <property type="protein sequence ID" value="CAB3374723.1"/>
    <property type="molecule type" value="Genomic_DNA"/>
</dbReference>
<proteinExistence type="predicted"/>
<evidence type="ECO:0000313" key="3">
    <source>
        <dbReference type="Proteomes" id="UP000494165"/>
    </source>
</evidence>
<sequence>MEAAISWCWVLGLLVSCVSAQIEWSYTQEEEPRRCLTRCDNHGEQFKWCWTSWTHWAACTPGDTDIKQTLPLASDGILCVSECGNFGGYKYDWCFTAVNPKKWAYCDAGLKVTHLSLTVDGRLCRTPCNPSIANPTCYYSYRGLAPCEPGDFPMQLPLSRSGKKCHSLCGKFGYSYNWCDTMGALCVNWDFCDENSVDKLNSVLLPKKLNPINEYSDAPVADKIKSVILATDSPRRTSPLANPNEQMQRLKLMRAMVRQQAPGMRGTVSYNHSASKVLSTAVDNVDLVHYVEARIHPRHVAADRGIDEFNGNVSRSRMVELDARKSDQATPLLAFSLGGSNDLWNMVPQSKEFIESGSLSNIEAKVMEKVRTLTDPRHYVNWEMFVRYASLHKGVKRPTSYVIWFFTCDEEGKILNEQLSVAELVDY</sequence>
<dbReference type="OrthoDB" id="6606584at2759"/>
<name>A0A8S1CZW7_9INSE</name>
<evidence type="ECO:0008006" key="4">
    <source>
        <dbReference type="Google" id="ProtNLM"/>
    </source>
</evidence>
<comment type="caution">
    <text evidence="2">The sequence shown here is derived from an EMBL/GenBank/DDBJ whole genome shotgun (WGS) entry which is preliminary data.</text>
</comment>
<dbReference type="Proteomes" id="UP000494165">
    <property type="component" value="Unassembled WGS sequence"/>
</dbReference>
<evidence type="ECO:0000313" key="2">
    <source>
        <dbReference type="EMBL" id="CAB3374723.1"/>
    </source>
</evidence>
<keyword evidence="1" id="KW-0732">Signal</keyword>
<feature type="chain" id="PRO_5035913847" description="Fibronectin type-II domain-containing protein" evidence="1">
    <location>
        <begin position="21"/>
        <end position="427"/>
    </location>
</feature>